<evidence type="ECO:0000256" key="22">
    <source>
        <dbReference type="ARBA" id="ARBA00049990"/>
    </source>
</evidence>
<dbReference type="GO" id="GO:0006281">
    <property type="term" value="P:DNA repair"/>
    <property type="evidence" value="ECO:0007669"/>
    <property type="project" value="UniProtKB-KW"/>
</dbReference>
<keyword evidence="3 25" id="KW-0436">Ligase</keyword>
<dbReference type="Gene3D" id="3.30.470.30">
    <property type="entry name" value="DNA ligase/mRNA capping enzyme"/>
    <property type="match status" value="1"/>
</dbReference>
<keyword evidence="8" id="KW-0547">Nucleotide-binding</keyword>
<keyword evidence="15" id="KW-0233">DNA recombination</keyword>
<evidence type="ECO:0000256" key="2">
    <source>
        <dbReference type="ARBA" id="ARBA00012727"/>
    </source>
</evidence>
<name>A0A346XUN1_9ACTN</name>
<keyword evidence="16" id="KW-0234">DNA repair</keyword>
<keyword evidence="9" id="KW-0227">DNA damage</keyword>
<dbReference type="InterPro" id="IPR014145">
    <property type="entry name" value="LigD_pol_dom"/>
</dbReference>
<keyword evidence="7" id="KW-0479">Metal-binding</keyword>
<dbReference type="Proteomes" id="UP000264006">
    <property type="component" value="Chromosome"/>
</dbReference>
<evidence type="ECO:0000256" key="11">
    <source>
        <dbReference type="ARBA" id="ARBA00022839"/>
    </source>
</evidence>
<evidence type="ECO:0000256" key="18">
    <source>
        <dbReference type="ARBA" id="ARBA00023268"/>
    </source>
</evidence>
<dbReference type="GO" id="GO:0046872">
    <property type="term" value="F:metal ion binding"/>
    <property type="evidence" value="ECO:0007669"/>
    <property type="project" value="UniProtKB-KW"/>
</dbReference>
<dbReference type="Pfam" id="PF21686">
    <property type="entry name" value="LigD_Prim-Pol"/>
    <property type="match status" value="1"/>
</dbReference>
<evidence type="ECO:0000256" key="17">
    <source>
        <dbReference type="ARBA" id="ARBA00023211"/>
    </source>
</evidence>
<gene>
    <name evidence="25" type="ORF">DVS28_a1228</name>
</gene>
<evidence type="ECO:0000256" key="16">
    <source>
        <dbReference type="ARBA" id="ARBA00023204"/>
    </source>
</evidence>
<keyword evidence="26" id="KW-1185">Reference proteome</keyword>
<keyword evidence="6" id="KW-0540">Nuclease</keyword>
<dbReference type="SUPFAM" id="SSF56091">
    <property type="entry name" value="DNA ligase/mRNA capping enzyme, catalytic domain"/>
    <property type="match status" value="1"/>
</dbReference>
<dbReference type="GO" id="GO:0006310">
    <property type="term" value="P:DNA recombination"/>
    <property type="evidence" value="ECO:0007669"/>
    <property type="project" value="UniProtKB-KW"/>
</dbReference>
<keyword evidence="5" id="KW-0548">Nucleotidyltransferase</keyword>
<dbReference type="OrthoDB" id="9802472at2"/>
<dbReference type="PANTHER" id="PTHR42705:SF3">
    <property type="entry name" value="ATP-DEPENDENT DNA LIGASE"/>
    <property type="match status" value="1"/>
</dbReference>
<dbReference type="CDD" id="cd07906">
    <property type="entry name" value="Adenylation_DNA_ligase_LigD_LigC"/>
    <property type="match status" value="1"/>
</dbReference>
<comment type="similarity">
    <text evidence="21">In the C-terminal section; belongs to the ATP-dependent DNA ligase family.</text>
</comment>
<evidence type="ECO:0000256" key="14">
    <source>
        <dbReference type="ARBA" id="ARBA00023125"/>
    </source>
</evidence>
<feature type="domain" description="ATP-dependent DNA ligase family profile" evidence="24">
    <location>
        <begin position="659"/>
        <end position="792"/>
    </location>
</feature>
<dbReference type="InterPro" id="IPR014146">
    <property type="entry name" value="LigD_ligase_dom"/>
</dbReference>
<keyword evidence="10" id="KW-0378">Hydrolase</keyword>
<accession>A0A346XUN1</accession>
<evidence type="ECO:0000256" key="4">
    <source>
        <dbReference type="ARBA" id="ARBA00022679"/>
    </source>
</evidence>
<evidence type="ECO:0000256" key="19">
    <source>
        <dbReference type="ARBA" id="ARBA00029943"/>
    </source>
</evidence>
<evidence type="ECO:0000256" key="10">
    <source>
        <dbReference type="ARBA" id="ARBA00022801"/>
    </source>
</evidence>
<dbReference type="AlphaFoldDB" id="A0A346XUN1"/>
<comment type="catalytic activity">
    <reaction evidence="20">
        <text>ATP + (deoxyribonucleotide)n-3'-hydroxyl + 5'-phospho-(deoxyribonucleotide)m = (deoxyribonucleotide)n+m + AMP + diphosphate.</text>
        <dbReference type="EC" id="6.5.1.1"/>
    </reaction>
</comment>
<evidence type="ECO:0000256" key="6">
    <source>
        <dbReference type="ARBA" id="ARBA00022722"/>
    </source>
</evidence>
<evidence type="ECO:0000256" key="1">
    <source>
        <dbReference type="ARBA" id="ARBA00001936"/>
    </source>
</evidence>
<feature type="region of interest" description="Disordered" evidence="23">
    <location>
        <begin position="327"/>
        <end position="390"/>
    </location>
</feature>
<evidence type="ECO:0000313" key="26">
    <source>
        <dbReference type="Proteomes" id="UP000264006"/>
    </source>
</evidence>
<dbReference type="CDD" id="cd07971">
    <property type="entry name" value="OBF_DNA_ligase_LigD"/>
    <property type="match status" value="1"/>
</dbReference>
<dbReference type="GO" id="GO:0005524">
    <property type="term" value="F:ATP binding"/>
    <property type="evidence" value="ECO:0007669"/>
    <property type="project" value="UniProtKB-KW"/>
</dbReference>
<dbReference type="Gene3D" id="3.90.920.10">
    <property type="entry name" value="DNA primase, PRIM domain"/>
    <property type="match status" value="1"/>
</dbReference>
<dbReference type="Pfam" id="PF04679">
    <property type="entry name" value="DNA_ligase_A_C"/>
    <property type="match status" value="1"/>
</dbReference>
<keyword evidence="17" id="KW-0464">Manganese</keyword>
<comment type="similarity">
    <text evidence="22">In the N-terminal section; belongs to the LigD polymerase family.</text>
</comment>
<dbReference type="GO" id="GO:0003887">
    <property type="term" value="F:DNA-directed DNA polymerase activity"/>
    <property type="evidence" value="ECO:0007669"/>
    <property type="project" value="UniProtKB-KW"/>
</dbReference>
<proteinExistence type="inferred from homology"/>
<dbReference type="Pfam" id="PF13298">
    <property type="entry name" value="LigD_N"/>
    <property type="match status" value="1"/>
</dbReference>
<dbReference type="NCBIfam" id="TIGR02779">
    <property type="entry name" value="NHEJ_ligase_lig"/>
    <property type="match status" value="1"/>
</dbReference>
<dbReference type="InterPro" id="IPR012309">
    <property type="entry name" value="DNA_ligase_ATP-dep_C"/>
</dbReference>
<evidence type="ECO:0000256" key="20">
    <source>
        <dbReference type="ARBA" id="ARBA00034003"/>
    </source>
</evidence>
<dbReference type="GO" id="GO:0004527">
    <property type="term" value="F:exonuclease activity"/>
    <property type="evidence" value="ECO:0007669"/>
    <property type="project" value="UniProtKB-KW"/>
</dbReference>
<sequence length="871" mass="95735">MVTTIDFPQALPVTQTGKTSWRLDVDGVSQKVTNLTKPYWGPEGYTKGDLLAYYFNAAPWILPFLADRALTLKRMPDGADGDFFYAKNAPGHVPDWMPRAPVVSDGDGTSGTGKVIEYLMAQDTASLVYVANLGCIEMHPWHSRVDMLGHPDYAFFDLDPMEVGFDVVKQVAGLIRVVLEQLGLTGYPRTSGATGIHIYVPIDRVHTFAEVRELITRLCRLVNRADPERTTMEWQISDRTGKVFLDAGMNTEGRNIAAAYSVRPHRGAPVSMPLRWEELTTDVEPQDFTIANVWPRLEEVGDEFTAVLAGGQTLWSAMEAVGLSVDADRRGPSHSLRKDAATAADNGTIGAEPAHARVGPRSRRQPPGPADPPATPDGPDDHPDPGELSTYTSMRDFAVTNEPAGEAPRPGDDSRFVIQHHLATRLHHDLRLERGGTLRSWALPKGLPLVPELPHLAMQTEDHPLEYLTFHGDIPEGEYGGGAMRIWDTGTYETVEWEDGKVTFRLTGHRHRGEWHLFRVGRGEKGKREWLVTRAKSDLIELPDPPPVIAPCLATGGGTPFDDDDWLFEVKWDGVRAVATVQRPGAGTKDNNDGITRLVSRNGNDISPAYPELSGLWERVLAFNAVLDGEVVALGPDGRPSFGLLQQRMHLRGRDRVDRARRATPVHFMVFDLLALDGQSLVAMPLEDRLALLDDVLVPSRTIVRSDVIPGRGTALYAAAEAQGLEGVVAKRRTSRYLPGRRSPDWLKVKVRRTAEVVVAGWVPSSTGAGDLGSLVVAAHDDDGLRYMGRVGTGFDAAERTRLKDLLDQRPRVDSPLADDGGDAETRWTDPIHVAEVEYGEVTGEGRLRAPSYRRLVDDADPASVTRAAVR</sequence>
<evidence type="ECO:0000256" key="21">
    <source>
        <dbReference type="ARBA" id="ARBA00049981"/>
    </source>
</evidence>
<dbReference type="SUPFAM" id="SSF50249">
    <property type="entry name" value="Nucleic acid-binding proteins"/>
    <property type="match status" value="1"/>
</dbReference>
<dbReference type="GO" id="GO:0003910">
    <property type="term" value="F:DNA ligase (ATP) activity"/>
    <property type="evidence" value="ECO:0007669"/>
    <property type="project" value="UniProtKB-EC"/>
</dbReference>
<dbReference type="Pfam" id="PF01068">
    <property type="entry name" value="DNA_ligase_A_M"/>
    <property type="match status" value="1"/>
</dbReference>
<dbReference type="InterPro" id="IPR012340">
    <property type="entry name" value="NA-bd_OB-fold"/>
</dbReference>
<reference evidence="25 26" key="1">
    <citation type="submission" date="2018-09" db="EMBL/GenBank/DDBJ databases">
        <title>Complete genome sequence of Euzebya sp. DY32-46 isolated from seawater of Pacific Ocean.</title>
        <authorList>
            <person name="Xu L."/>
            <person name="Wu Y.-H."/>
            <person name="Xu X.-W."/>
        </authorList>
    </citation>
    <scope>NUCLEOTIDE SEQUENCE [LARGE SCALE GENOMIC DNA]</scope>
    <source>
        <strain evidence="25 26">DY32-46</strain>
    </source>
</reference>
<dbReference type="NCBIfam" id="TIGR02777">
    <property type="entry name" value="LigD_PE_dom"/>
    <property type="match status" value="1"/>
</dbReference>
<comment type="cofactor">
    <cofactor evidence="1">
        <name>Mn(2+)</name>
        <dbReference type="ChEBI" id="CHEBI:29035"/>
    </cofactor>
</comment>
<evidence type="ECO:0000256" key="8">
    <source>
        <dbReference type="ARBA" id="ARBA00022741"/>
    </source>
</evidence>
<evidence type="ECO:0000256" key="3">
    <source>
        <dbReference type="ARBA" id="ARBA00022598"/>
    </source>
</evidence>
<keyword evidence="12" id="KW-0067">ATP-binding</keyword>
<keyword evidence="13" id="KW-0239">DNA-directed DNA polymerase</keyword>
<dbReference type="InterPro" id="IPR014144">
    <property type="entry name" value="LigD_PE_domain"/>
</dbReference>
<keyword evidence="14" id="KW-0238">DNA-binding</keyword>
<evidence type="ECO:0000256" key="9">
    <source>
        <dbReference type="ARBA" id="ARBA00022763"/>
    </source>
</evidence>
<keyword evidence="11" id="KW-0269">Exonuclease</keyword>
<evidence type="ECO:0000256" key="13">
    <source>
        <dbReference type="ARBA" id="ARBA00022932"/>
    </source>
</evidence>
<dbReference type="RefSeq" id="WP_114590656.1">
    <property type="nucleotide sequence ID" value="NZ_CP031165.1"/>
</dbReference>
<evidence type="ECO:0000313" key="25">
    <source>
        <dbReference type="EMBL" id="AXV05928.1"/>
    </source>
</evidence>
<evidence type="ECO:0000256" key="7">
    <source>
        <dbReference type="ARBA" id="ARBA00022723"/>
    </source>
</evidence>
<dbReference type="InterPro" id="IPR012310">
    <property type="entry name" value="DNA_ligase_ATP-dep_cent"/>
</dbReference>
<evidence type="ECO:0000256" key="5">
    <source>
        <dbReference type="ARBA" id="ARBA00022695"/>
    </source>
</evidence>
<dbReference type="GO" id="GO:0003677">
    <property type="term" value="F:DNA binding"/>
    <property type="evidence" value="ECO:0007669"/>
    <property type="project" value="UniProtKB-KW"/>
</dbReference>
<dbReference type="PROSITE" id="PS50160">
    <property type="entry name" value="DNA_LIGASE_A3"/>
    <property type="match status" value="1"/>
</dbReference>
<feature type="compositionally biased region" description="Basic and acidic residues" evidence="23">
    <location>
        <begin position="327"/>
        <end position="340"/>
    </location>
</feature>
<dbReference type="KEGG" id="euz:DVS28_a1228"/>
<organism evidence="25 26">
    <name type="scientific">Euzebya pacifica</name>
    <dbReference type="NCBI Taxonomy" id="1608957"/>
    <lineage>
        <taxon>Bacteria</taxon>
        <taxon>Bacillati</taxon>
        <taxon>Actinomycetota</taxon>
        <taxon>Nitriliruptoria</taxon>
        <taxon>Euzebyales</taxon>
    </lineage>
</organism>
<evidence type="ECO:0000256" key="15">
    <source>
        <dbReference type="ARBA" id="ARBA00023172"/>
    </source>
</evidence>
<dbReference type="Gene3D" id="3.30.1490.70">
    <property type="match status" value="1"/>
</dbReference>
<evidence type="ECO:0000256" key="12">
    <source>
        <dbReference type="ARBA" id="ARBA00022840"/>
    </source>
</evidence>
<dbReference type="Gene3D" id="2.40.50.140">
    <property type="entry name" value="Nucleic acid-binding proteins"/>
    <property type="match status" value="1"/>
</dbReference>
<dbReference type="EC" id="6.5.1.1" evidence="2"/>
<feature type="compositionally biased region" description="Pro residues" evidence="23">
    <location>
        <begin position="366"/>
        <end position="376"/>
    </location>
</feature>
<dbReference type="EMBL" id="CP031165">
    <property type="protein sequence ID" value="AXV05928.1"/>
    <property type="molecule type" value="Genomic_DNA"/>
</dbReference>
<evidence type="ECO:0000259" key="24">
    <source>
        <dbReference type="PROSITE" id="PS50160"/>
    </source>
</evidence>
<evidence type="ECO:0000256" key="23">
    <source>
        <dbReference type="SAM" id="MobiDB-lite"/>
    </source>
</evidence>
<dbReference type="InterPro" id="IPR052171">
    <property type="entry name" value="NHEJ_LigD"/>
</dbReference>
<dbReference type="PANTHER" id="PTHR42705">
    <property type="entry name" value="BIFUNCTIONAL NON-HOMOLOGOUS END JOINING PROTEIN LIGD"/>
    <property type="match status" value="1"/>
</dbReference>
<keyword evidence="4" id="KW-0808">Transferase</keyword>
<keyword evidence="18" id="KW-0511">Multifunctional enzyme</keyword>
<protein>
    <recommendedName>
        <fullName evidence="2">DNA ligase (ATP)</fullName>
        <ecNumber evidence="2">6.5.1.1</ecNumber>
    </recommendedName>
    <alternativeName>
        <fullName evidence="19">NHEJ DNA polymerase</fullName>
    </alternativeName>
</protein>